<organism evidence="1 2">
    <name type="scientific">Clostridium magnum DSM 2767</name>
    <dbReference type="NCBI Taxonomy" id="1121326"/>
    <lineage>
        <taxon>Bacteria</taxon>
        <taxon>Bacillati</taxon>
        <taxon>Bacillota</taxon>
        <taxon>Clostridia</taxon>
        <taxon>Eubacteriales</taxon>
        <taxon>Clostridiaceae</taxon>
        <taxon>Clostridium</taxon>
    </lineage>
</organism>
<dbReference type="GO" id="GO:0032259">
    <property type="term" value="P:methylation"/>
    <property type="evidence" value="ECO:0007669"/>
    <property type="project" value="UniProtKB-KW"/>
</dbReference>
<reference evidence="1 2" key="1">
    <citation type="submission" date="2016-04" db="EMBL/GenBank/DDBJ databases">
        <title>Genome sequence of Clostridium magnum DSM 2767.</title>
        <authorList>
            <person name="Poehlein A."/>
            <person name="Uhlig R."/>
            <person name="Fischer R."/>
            <person name="Bahl H."/>
            <person name="Daniel R."/>
        </authorList>
    </citation>
    <scope>NUCLEOTIDE SEQUENCE [LARGE SCALE GENOMIC DNA]</scope>
    <source>
        <strain evidence="1 2">DSM 2767</strain>
    </source>
</reference>
<dbReference type="Pfam" id="PF12176">
    <property type="entry name" value="MtaB"/>
    <property type="match status" value="1"/>
</dbReference>
<dbReference type="AlphaFoldDB" id="A0A162R656"/>
<gene>
    <name evidence="1" type="ORF">CLMAG_49780</name>
</gene>
<evidence type="ECO:0000313" key="1">
    <source>
        <dbReference type="EMBL" id="KZL89489.1"/>
    </source>
</evidence>
<keyword evidence="1" id="KW-0808">Transferase</keyword>
<dbReference type="RefSeq" id="WP_066628472.1">
    <property type="nucleotide sequence ID" value="NZ_FQXL01000007.1"/>
</dbReference>
<proteinExistence type="predicted"/>
<dbReference type="OrthoDB" id="1768771at2"/>
<protein>
    <submittedName>
        <fullName evidence="1">Methanol-cobalamin methyltransferase B subunit</fullName>
    </submittedName>
</protein>
<accession>A0A162R656</accession>
<dbReference type="Proteomes" id="UP000076603">
    <property type="component" value="Unassembled WGS sequence"/>
</dbReference>
<dbReference type="EMBL" id="LWAE01000008">
    <property type="protein sequence ID" value="KZL89489.1"/>
    <property type="molecule type" value="Genomic_DNA"/>
</dbReference>
<name>A0A162R656_9CLOT</name>
<dbReference type="PATRIC" id="fig|1121326.3.peg.5043"/>
<comment type="caution">
    <text evidence="1">The sequence shown here is derived from an EMBL/GenBank/DDBJ whole genome shotgun (WGS) entry which is preliminary data.</text>
</comment>
<dbReference type="STRING" id="1121326.CLMAG_49780"/>
<sequence length="459" mass="50790">MANVYDKLAYNSLDDFLYGSCPHPVKTKSGLAIGGGQIYPELNFTLPSMTVDASTIKDAYKIYTDMTSGILNRARELYAPGLVIEYETLPQFTENPQWGIEVSKIIVDTMNEFNVKYGLKSAFRATPNDLREMNRPPIMRSGKYWEKMIETFEGCSKAGADFIAVESTGGKELNDDALVNADIQKVIFALGVLGCRDMKFLWKNIVDICGKNGAYAAGDSACGFGNTAMVLAERGFIPKVFAAVVRVATVARALVAFEMGAVGPSKDCAYEGQYLKAIAGVPIAMEGKSAACAHLSPIGNIAASVADLWSNESVQQVKLLSEMAPIVSMEQLIYDCRLMNEATNKGMALQFRDLLVDSDAKLDPQAYVLRPDVVFDISKELVKTQDPFMRTKIGVQLAVQKLKKAIENKEVKVEKRELGWLDIMESKIEDIPDNELEFYNEIKDELDMDKFLPKEYGLE</sequence>
<keyword evidence="2" id="KW-1185">Reference proteome</keyword>
<keyword evidence="1" id="KW-0489">Methyltransferase</keyword>
<dbReference type="GO" id="GO:0008168">
    <property type="term" value="F:methyltransferase activity"/>
    <property type="evidence" value="ECO:0007669"/>
    <property type="project" value="UniProtKB-KW"/>
</dbReference>
<dbReference type="InterPro" id="IPR021079">
    <property type="entry name" value="MeOH-cob_MeTrfase_bsu"/>
</dbReference>
<evidence type="ECO:0000313" key="2">
    <source>
        <dbReference type="Proteomes" id="UP000076603"/>
    </source>
</evidence>